<dbReference type="EMBL" id="JAFIQS010000015">
    <property type="protein sequence ID" value="KAG5163397.1"/>
    <property type="molecule type" value="Genomic_DNA"/>
</dbReference>
<reference evidence="1" key="1">
    <citation type="submission" date="2021-02" db="EMBL/GenBank/DDBJ databases">
        <title>Psilocybe cubensis genome.</title>
        <authorList>
            <person name="Mckernan K.J."/>
            <person name="Crawford S."/>
            <person name="Trippe A."/>
            <person name="Kane L.T."/>
            <person name="Mclaughlin S."/>
        </authorList>
    </citation>
    <scope>NUCLEOTIDE SEQUENCE [LARGE SCALE GENOMIC DNA]</scope>
    <source>
        <strain evidence="1">MGC-MH-2018</strain>
    </source>
</reference>
<accession>A0A8H8CEN2</accession>
<organism evidence="1">
    <name type="scientific">Psilocybe cubensis</name>
    <name type="common">Psychedelic mushroom</name>
    <name type="synonym">Stropharia cubensis</name>
    <dbReference type="NCBI Taxonomy" id="181762"/>
    <lineage>
        <taxon>Eukaryota</taxon>
        <taxon>Fungi</taxon>
        <taxon>Dikarya</taxon>
        <taxon>Basidiomycota</taxon>
        <taxon>Agaricomycotina</taxon>
        <taxon>Agaricomycetes</taxon>
        <taxon>Agaricomycetidae</taxon>
        <taxon>Agaricales</taxon>
        <taxon>Agaricineae</taxon>
        <taxon>Strophariaceae</taxon>
        <taxon>Psilocybe</taxon>
    </lineage>
</organism>
<evidence type="ECO:0000313" key="1">
    <source>
        <dbReference type="EMBL" id="KAG5163397.1"/>
    </source>
</evidence>
<comment type="caution">
    <text evidence="1">The sequence shown here is derived from an EMBL/GenBank/DDBJ whole genome shotgun (WGS) entry which is preliminary data.</text>
</comment>
<name>A0A8H8CEN2_PSICU</name>
<evidence type="ECO:0008006" key="2">
    <source>
        <dbReference type="Google" id="ProtNLM"/>
    </source>
</evidence>
<gene>
    <name evidence="1" type="ORF">JR316_011744</name>
</gene>
<dbReference type="AlphaFoldDB" id="A0A8H8CEN2"/>
<protein>
    <recommendedName>
        <fullName evidence="2">F-box domain-containing protein</fullName>
    </recommendedName>
</protein>
<proteinExistence type="predicted"/>
<dbReference type="SUPFAM" id="SSF81383">
    <property type="entry name" value="F-box domain"/>
    <property type="match status" value="1"/>
</dbReference>
<dbReference type="InterPro" id="IPR036047">
    <property type="entry name" value="F-box-like_dom_sf"/>
</dbReference>
<sequence>MAMAMKQHCQLPYELFGMILQFCDTPNLKIASLVNRVFFELSLPHLFRCVLLRSSDFVPDADDTSEYLTAQTLHSIIESRPIITEYVRSLTIDISKDWLQFHVNSWVMEDTILQGLLPRLQQLKEILIYGQPTINWGDLPQQLRNSLQTAVQSPLLHTFGIGGIFGFPLRSILCSPSIKHFSHSSSMLMLDAREGGTHTPSTSRSRRPLDLQSLSLLETLTIDCHVLRAAFVLNHLVEFNFSLKKFEGMSQYALIINACAQSLEILGIQVDRLAVTPITTPLFGPDLTFEFSYDQDFPVMDLSHLPKLRKLTFSTYIEGDFHQSPAISIDATPILLSDISLPANFCFAYPWKDLVNAFFAPNLAEIKSFNLNFNTVTTRPYRENFMTALQNDALLRYTEVAP</sequence>